<dbReference type="Proteomes" id="UP001229421">
    <property type="component" value="Unassembled WGS sequence"/>
</dbReference>
<evidence type="ECO:0000256" key="4">
    <source>
        <dbReference type="ARBA" id="ARBA00022729"/>
    </source>
</evidence>
<sequence length="210" mass="23043">MEVQLSTIFFLLLSIVVIPPSTTTSQSFPPTTSPAYPPLSDDGTDYIRSNCETTRYPETCFTTLSNYSTTINHNPVRLATVAIHVALHTATHLSNYISNISNEFDSTNTRESAAIHDCSSVLKDAVDQIHNSQKQMRTLGWAGESLRFELSNVQTWMSAALTNEDTCIDGFEGLVDDDVKVDVCGRVVTVKEVTSNALALVNRYADTVSV</sequence>
<dbReference type="EC" id="3.1.1.11" evidence="3"/>
<evidence type="ECO:0000259" key="8">
    <source>
        <dbReference type="SMART" id="SM00856"/>
    </source>
</evidence>
<keyword evidence="4 7" id="KW-0732">Signal</keyword>
<protein>
    <recommendedName>
        <fullName evidence="3">pectinesterase</fullName>
        <ecNumber evidence="3">3.1.1.11</ecNumber>
    </recommendedName>
</protein>
<comment type="similarity">
    <text evidence="1">In the N-terminal section; belongs to the PMEI family.</text>
</comment>
<dbReference type="SUPFAM" id="SSF101148">
    <property type="entry name" value="Plant invertase/pectin methylesterase inhibitor"/>
    <property type="match status" value="1"/>
</dbReference>
<evidence type="ECO:0000256" key="5">
    <source>
        <dbReference type="ARBA" id="ARBA00023157"/>
    </source>
</evidence>
<dbReference type="GO" id="GO:0030599">
    <property type="term" value="F:pectinesterase activity"/>
    <property type="evidence" value="ECO:0007669"/>
    <property type="project" value="UniProtKB-EC"/>
</dbReference>
<evidence type="ECO:0000256" key="3">
    <source>
        <dbReference type="ARBA" id="ARBA00013229"/>
    </source>
</evidence>
<comment type="similarity">
    <text evidence="2">In the C-terminal section; belongs to the pectinesterase family.</text>
</comment>
<dbReference type="CDD" id="cd15798">
    <property type="entry name" value="PMEI-like_3"/>
    <property type="match status" value="1"/>
</dbReference>
<dbReference type="PANTHER" id="PTHR31080">
    <property type="entry name" value="PECTINESTERASE INHIBITOR-LIKE"/>
    <property type="match status" value="1"/>
</dbReference>
<evidence type="ECO:0000256" key="2">
    <source>
        <dbReference type="ARBA" id="ARBA00007786"/>
    </source>
</evidence>
<evidence type="ECO:0000256" key="1">
    <source>
        <dbReference type="ARBA" id="ARBA00006027"/>
    </source>
</evidence>
<dbReference type="SMART" id="SM00856">
    <property type="entry name" value="PMEI"/>
    <property type="match status" value="1"/>
</dbReference>
<comment type="caution">
    <text evidence="9">The sequence shown here is derived from an EMBL/GenBank/DDBJ whole genome shotgun (WGS) entry which is preliminary data.</text>
</comment>
<name>A0AAD8NPL6_TARER</name>
<dbReference type="Pfam" id="PF04043">
    <property type="entry name" value="PMEI"/>
    <property type="match status" value="1"/>
</dbReference>
<keyword evidence="10" id="KW-1185">Reference proteome</keyword>
<accession>A0AAD8NPL6</accession>
<dbReference type="PANTHER" id="PTHR31080:SF64">
    <property type="entry name" value="PLANT INVERTASE_PECTIN METHYLESTERASE INHIBITOR SUPERFAMILY PROTEIN"/>
    <property type="match status" value="1"/>
</dbReference>
<dbReference type="InterPro" id="IPR035513">
    <property type="entry name" value="Invertase/methylesterase_inhib"/>
</dbReference>
<feature type="signal peptide" evidence="7">
    <location>
        <begin position="1"/>
        <end position="25"/>
    </location>
</feature>
<gene>
    <name evidence="9" type="ORF">QVD17_31829</name>
</gene>
<proteinExistence type="inferred from homology"/>
<feature type="domain" description="Pectinesterase inhibitor" evidence="8">
    <location>
        <begin position="42"/>
        <end position="200"/>
    </location>
</feature>
<dbReference type="EMBL" id="JAUHHV010000008">
    <property type="protein sequence ID" value="KAK1416041.1"/>
    <property type="molecule type" value="Genomic_DNA"/>
</dbReference>
<dbReference type="AlphaFoldDB" id="A0AAD8NPL6"/>
<dbReference type="GO" id="GO:0004857">
    <property type="term" value="F:enzyme inhibitor activity"/>
    <property type="evidence" value="ECO:0007669"/>
    <property type="project" value="InterPro"/>
</dbReference>
<dbReference type="FunFam" id="1.20.140.40:FF:000010">
    <property type="entry name" value="Pectinesterase"/>
    <property type="match status" value="1"/>
</dbReference>
<evidence type="ECO:0000256" key="6">
    <source>
        <dbReference type="ARBA" id="ARBA00023180"/>
    </source>
</evidence>
<evidence type="ECO:0000313" key="9">
    <source>
        <dbReference type="EMBL" id="KAK1416041.1"/>
    </source>
</evidence>
<keyword evidence="5" id="KW-1015">Disulfide bond</keyword>
<evidence type="ECO:0000313" key="10">
    <source>
        <dbReference type="Proteomes" id="UP001229421"/>
    </source>
</evidence>
<evidence type="ECO:0000256" key="7">
    <source>
        <dbReference type="SAM" id="SignalP"/>
    </source>
</evidence>
<dbReference type="Gene3D" id="1.20.140.40">
    <property type="entry name" value="Invertase/pectin methylesterase inhibitor family protein"/>
    <property type="match status" value="1"/>
</dbReference>
<dbReference type="InterPro" id="IPR006501">
    <property type="entry name" value="Pectinesterase_inhib_dom"/>
</dbReference>
<organism evidence="9 10">
    <name type="scientific">Tagetes erecta</name>
    <name type="common">African marigold</name>
    <dbReference type="NCBI Taxonomy" id="13708"/>
    <lineage>
        <taxon>Eukaryota</taxon>
        <taxon>Viridiplantae</taxon>
        <taxon>Streptophyta</taxon>
        <taxon>Embryophyta</taxon>
        <taxon>Tracheophyta</taxon>
        <taxon>Spermatophyta</taxon>
        <taxon>Magnoliopsida</taxon>
        <taxon>eudicotyledons</taxon>
        <taxon>Gunneridae</taxon>
        <taxon>Pentapetalae</taxon>
        <taxon>asterids</taxon>
        <taxon>campanulids</taxon>
        <taxon>Asterales</taxon>
        <taxon>Asteraceae</taxon>
        <taxon>Asteroideae</taxon>
        <taxon>Heliantheae alliance</taxon>
        <taxon>Tageteae</taxon>
        <taxon>Tagetes</taxon>
    </lineage>
</organism>
<dbReference type="NCBIfam" id="TIGR01614">
    <property type="entry name" value="PME_inhib"/>
    <property type="match status" value="1"/>
</dbReference>
<dbReference type="InterPro" id="IPR051955">
    <property type="entry name" value="PME_Inhibitor"/>
</dbReference>
<feature type="chain" id="PRO_5042211072" description="pectinesterase" evidence="7">
    <location>
        <begin position="26"/>
        <end position="210"/>
    </location>
</feature>
<reference evidence="9" key="1">
    <citation type="journal article" date="2023" name="bioRxiv">
        <title>Improved chromosome-level genome assembly for marigold (Tagetes erecta).</title>
        <authorList>
            <person name="Jiang F."/>
            <person name="Yuan L."/>
            <person name="Wang S."/>
            <person name="Wang H."/>
            <person name="Xu D."/>
            <person name="Wang A."/>
            <person name="Fan W."/>
        </authorList>
    </citation>
    <scope>NUCLEOTIDE SEQUENCE</scope>
    <source>
        <strain evidence="9">WSJ</strain>
        <tissue evidence="9">Leaf</tissue>
    </source>
</reference>
<keyword evidence="6" id="KW-0325">Glycoprotein</keyword>